<sequence length="272" mass="31712">MRVATIDGLVTLFYDGSKELWNENLNWERSIALLTGVRANDLESSNVSDECKRYFRERHSWEQIIIVDGVTEIPYMTFGYCRNIKRVIFANTVIRIERNAFYHCENLVFIKWSVSLVYIGKSAFEECNLSSVFLPPTCREICDSVFYSNRNLSILHFPQETELGEKIIYCTALAEASPNANFPFYYRNNDMNQWLKNMNIDNQFALHRACSSFQPLKEVINAILIQKGLKAFKEKNSAGITPSRYLQENPYTDLSEKEIIHDYLMKMIDEVE</sequence>
<proteinExistence type="predicted"/>
<organism evidence="1 2">
    <name type="scientific">Chaetoceros tenuissimus</name>
    <dbReference type="NCBI Taxonomy" id="426638"/>
    <lineage>
        <taxon>Eukaryota</taxon>
        <taxon>Sar</taxon>
        <taxon>Stramenopiles</taxon>
        <taxon>Ochrophyta</taxon>
        <taxon>Bacillariophyta</taxon>
        <taxon>Coscinodiscophyceae</taxon>
        <taxon>Chaetocerotophycidae</taxon>
        <taxon>Chaetocerotales</taxon>
        <taxon>Chaetocerotaceae</taxon>
        <taxon>Chaetoceros</taxon>
    </lineage>
</organism>
<reference evidence="1 2" key="1">
    <citation type="journal article" date="2021" name="Sci. Rep.">
        <title>The genome of the diatom Chaetoceros tenuissimus carries an ancient integrated fragment of an extant virus.</title>
        <authorList>
            <person name="Hongo Y."/>
            <person name="Kimura K."/>
            <person name="Takaki Y."/>
            <person name="Yoshida Y."/>
            <person name="Baba S."/>
            <person name="Kobayashi G."/>
            <person name="Nagasaki K."/>
            <person name="Hano T."/>
            <person name="Tomaru Y."/>
        </authorList>
    </citation>
    <scope>NUCLEOTIDE SEQUENCE [LARGE SCALE GENOMIC DNA]</scope>
    <source>
        <strain evidence="1 2">NIES-3715</strain>
    </source>
</reference>
<dbReference type="InterPro" id="IPR032675">
    <property type="entry name" value="LRR_dom_sf"/>
</dbReference>
<dbReference type="Pfam" id="PF13306">
    <property type="entry name" value="LRR_5"/>
    <property type="match status" value="1"/>
</dbReference>
<dbReference type="Gene3D" id="3.80.10.10">
    <property type="entry name" value="Ribonuclease Inhibitor"/>
    <property type="match status" value="1"/>
</dbReference>
<protein>
    <recommendedName>
        <fullName evidence="3">Leucine-rich repeat domain-containing protein</fullName>
    </recommendedName>
</protein>
<evidence type="ECO:0008006" key="3">
    <source>
        <dbReference type="Google" id="ProtNLM"/>
    </source>
</evidence>
<dbReference type="EMBL" id="BLLK01000019">
    <property type="protein sequence ID" value="GFH43792.1"/>
    <property type="molecule type" value="Genomic_DNA"/>
</dbReference>
<gene>
    <name evidence="1" type="ORF">CTEN210_00265</name>
</gene>
<dbReference type="InterPro" id="IPR026906">
    <property type="entry name" value="LRR_5"/>
</dbReference>
<keyword evidence="2" id="KW-1185">Reference proteome</keyword>
<dbReference type="AlphaFoldDB" id="A0AAD3CCX1"/>
<dbReference type="Proteomes" id="UP001054902">
    <property type="component" value="Unassembled WGS sequence"/>
</dbReference>
<name>A0AAD3CCX1_9STRA</name>
<accession>A0AAD3CCX1</accession>
<comment type="caution">
    <text evidence="1">The sequence shown here is derived from an EMBL/GenBank/DDBJ whole genome shotgun (WGS) entry which is preliminary data.</text>
</comment>
<evidence type="ECO:0000313" key="1">
    <source>
        <dbReference type="EMBL" id="GFH43792.1"/>
    </source>
</evidence>
<dbReference type="SUPFAM" id="SSF52058">
    <property type="entry name" value="L domain-like"/>
    <property type="match status" value="1"/>
</dbReference>
<evidence type="ECO:0000313" key="2">
    <source>
        <dbReference type="Proteomes" id="UP001054902"/>
    </source>
</evidence>